<dbReference type="InterPro" id="IPR027038">
    <property type="entry name" value="RanGap"/>
</dbReference>
<keyword evidence="4" id="KW-0812">Transmembrane</keyword>
<name>A0A4Z2ILD9_9TELE</name>
<dbReference type="GO" id="GO:0031267">
    <property type="term" value="F:small GTPase binding"/>
    <property type="evidence" value="ECO:0007669"/>
    <property type="project" value="TreeGrafter"/>
</dbReference>
<dbReference type="SMART" id="SM00368">
    <property type="entry name" value="LRR_RI"/>
    <property type="match status" value="3"/>
</dbReference>
<evidence type="ECO:0000313" key="5">
    <source>
        <dbReference type="EMBL" id="TNN77993.1"/>
    </source>
</evidence>
<dbReference type="InterPro" id="IPR032675">
    <property type="entry name" value="LRR_dom_sf"/>
</dbReference>
<keyword evidence="3" id="KW-0677">Repeat</keyword>
<dbReference type="PANTHER" id="PTHR24113:SF12">
    <property type="entry name" value="RAN GTPASE-ACTIVATING PROTEIN 1"/>
    <property type="match status" value="1"/>
</dbReference>
<keyword evidence="2" id="KW-0433">Leucine-rich repeat</keyword>
<dbReference type="OrthoDB" id="120976at2759"/>
<reference evidence="5 6" key="1">
    <citation type="submission" date="2019-03" db="EMBL/GenBank/DDBJ databases">
        <title>First draft genome of Liparis tanakae, snailfish: a comprehensive survey of snailfish specific genes.</title>
        <authorList>
            <person name="Kim W."/>
            <person name="Song I."/>
            <person name="Jeong J.-H."/>
            <person name="Kim D."/>
            <person name="Kim S."/>
            <person name="Ryu S."/>
            <person name="Song J.Y."/>
            <person name="Lee S.K."/>
        </authorList>
    </citation>
    <scope>NUCLEOTIDE SEQUENCE [LARGE SCALE GENOMIC DNA]</scope>
    <source>
        <tissue evidence="5">Muscle</tissue>
    </source>
</reference>
<evidence type="ECO:0000256" key="3">
    <source>
        <dbReference type="ARBA" id="ARBA00022737"/>
    </source>
</evidence>
<evidence type="ECO:0000256" key="1">
    <source>
        <dbReference type="ARBA" id="ARBA00022468"/>
    </source>
</evidence>
<evidence type="ECO:0000313" key="6">
    <source>
        <dbReference type="Proteomes" id="UP000314294"/>
    </source>
</evidence>
<keyword evidence="4" id="KW-1133">Transmembrane helix</keyword>
<dbReference type="EMBL" id="SRLO01000077">
    <property type="protein sequence ID" value="TNN77993.1"/>
    <property type="molecule type" value="Genomic_DNA"/>
</dbReference>
<keyword evidence="1" id="KW-0343">GTPase activation</keyword>
<feature type="transmembrane region" description="Helical" evidence="4">
    <location>
        <begin position="116"/>
        <end position="134"/>
    </location>
</feature>
<dbReference type="GO" id="GO:0005096">
    <property type="term" value="F:GTPase activator activity"/>
    <property type="evidence" value="ECO:0007669"/>
    <property type="project" value="UniProtKB-KW"/>
</dbReference>
<evidence type="ECO:0000256" key="2">
    <source>
        <dbReference type="ARBA" id="ARBA00022614"/>
    </source>
</evidence>
<accession>A0A4Z2ILD9</accession>
<proteinExistence type="predicted"/>
<protein>
    <submittedName>
        <fullName evidence="5">Nucleotide-binding oligomerization domain-containing protein 1</fullName>
    </submittedName>
</protein>
<dbReference type="PANTHER" id="PTHR24113">
    <property type="entry name" value="RAN GTPASE-ACTIVATING PROTEIN 1"/>
    <property type="match status" value="1"/>
</dbReference>
<dbReference type="GO" id="GO:0005634">
    <property type="term" value="C:nucleus"/>
    <property type="evidence" value="ECO:0007669"/>
    <property type="project" value="TreeGrafter"/>
</dbReference>
<sequence length="168" mass="18850">MWGNSIGDDGAEAFAEALRHHPRLTNISLSANGITSKGGTHLAEALKENSILRIFWLINNQFTVAGIKRLATALTHNTALKEIWQPFVFIDQRGDPGLGRSDEKESCYDVEKSGCSFFNILIFFFFVFFFFFTLQGLQTQHRMHGEASKRSGDVTSTMMLTPTRIPTT</sequence>
<keyword evidence="6" id="KW-1185">Reference proteome</keyword>
<dbReference type="AlphaFoldDB" id="A0A4Z2ILD9"/>
<dbReference type="Gene3D" id="3.80.10.10">
    <property type="entry name" value="Ribonuclease Inhibitor"/>
    <property type="match status" value="1"/>
</dbReference>
<gene>
    <name evidence="5" type="primary">NOD1_1</name>
    <name evidence="5" type="ORF">EYF80_011746</name>
</gene>
<dbReference type="Proteomes" id="UP000314294">
    <property type="component" value="Unassembled WGS sequence"/>
</dbReference>
<keyword evidence="4" id="KW-0472">Membrane</keyword>
<dbReference type="GO" id="GO:0048471">
    <property type="term" value="C:perinuclear region of cytoplasm"/>
    <property type="evidence" value="ECO:0007669"/>
    <property type="project" value="TreeGrafter"/>
</dbReference>
<dbReference type="GO" id="GO:0005829">
    <property type="term" value="C:cytosol"/>
    <property type="evidence" value="ECO:0007669"/>
    <property type="project" value="TreeGrafter"/>
</dbReference>
<dbReference type="GO" id="GO:0006913">
    <property type="term" value="P:nucleocytoplasmic transport"/>
    <property type="evidence" value="ECO:0007669"/>
    <property type="project" value="TreeGrafter"/>
</dbReference>
<evidence type="ECO:0000256" key="4">
    <source>
        <dbReference type="SAM" id="Phobius"/>
    </source>
</evidence>
<comment type="caution">
    <text evidence="5">The sequence shown here is derived from an EMBL/GenBank/DDBJ whole genome shotgun (WGS) entry which is preliminary data.</text>
</comment>
<dbReference type="SUPFAM" id="SSF52047">
    <property type="entry name" value="RNI-like"/>
    <property type="match status" value="1"/>
</dbReference>
<organism evidence="5 6">
    <name type="scientific">Liparis tanakae</name>
    <name type="common">Tanaka's snailfish</name>
    <dbReference type="NCBI Taxonomy" id="230148"/>
    <lineage>
        <taxon>Eukaryota</taxon>
        <taxon>Metazoa</taxon>
        <taxon>Chordata</taxon>
        <taxon>Craniata</taxon>
        <taxon>Vertebrata</taxon>
        <taxon>Euteleostomi</taxon>
        <taxon>Actinopterygii</taxon>
        <taxon>Neopterygii</taxon>
        <taxon>Teleostei</taxon>
        <taxon>Neoteleostei</taxon>
        <taxon>Acanthomorphata</taxon>
        <taxon>Eupercaria</taxon>
        <taxon>Perciformes</taxon>
        <taxon>Cottioidei</taxon>
        <taxon>Cottales</taxon>
        <taxon>Liparidae</taxon>
        <taxon>Liparis</taxon>
    </lineage>
</organism>